<dbReference type="AlphaFoldDB" id="Q1ILV4"/>
<feature type="transmembrane region" description="Helical" evidence="1">
    <location>
        <begin position="39"/>
        <end position="61"/>
    </location>
</feature>
<keyword evidence="3" id="KW-1185">Reference proteome</keyword>
<feature type="transmembrane region" description="Helical" evidence="1">
    <location>
        <begin position="92"/>
        <end position="114"/>
    </location>
</feature>
<evidence type="ECO:0000313" key="3">
    <source>
        <dbReference type="Proteomes" id="UP000002432"/>
    </source>
</evidence>
<keyword evidence="1" id="KW-0812">Transmembrane</keyword>
<keyword evidence="1" id="KW-0472">Membrane</keyword>
<accession>Q1ILV4</accession>
<dbReference type="EMBL" id="CP000360">
    <property type="protein sequence ID" value="ABF42146.1"/>
    <property type="molecule type" value="Genomic_DNA"/>
</dbReference>
<dbReference type="EnsemblBacteria" id="ABF42146">
    <property type="protein sequence ID" value="ABF42146"/>
    <property type="gene ID" value="Acid345_3145"/>
</dbReference>
<dbReference type="HOGENOM" id="CLU_1883011_0_0_0"/>
<reference evidence="2 3" key="1">
    <citation type="journal article" date="2009" name="Appl. Environ. Microbiol.">
        <title>Three genomes from the phylum Acidobacteria provide insight into the lifestyles of these microorganisms in soils.</title>
        <authorList>
            <person name="Ward N.L."/>
            <person name="Challacombe J.F."/>
            <person name="Janssen P.H."/>
            <person name="Henrissat B."/>
            <person name="Coutinho P.M."/>
            <person name="Wu M."/>
            <person name="Xie G."/>
            <person name="Haft D.H."/>
            <person name="Sait M."/>
            <person name="Badger J."/>
            <person name="Barabote R.D."/>
            <person name="Bradley B."/>
            <person name="Brettin T.S."/>
            <person name="Brinkac L.M."/>
            <person name="Bruce D."/>
            <person name="Creasy T."/>
            <person name="Daugherty S.C."/>
            <person name="Davidsen T.M."/>
            <person name="DeBoy R.T."/>
            <person name="Detter J.C."/>
            <person name="Dodson R.J."/>
            <person name="Durkin A.S."/>
            <person name="Ganapathy A."/>
            <person name="Gwinn-Giglio M."/>
            <person name="Han C.S."/>
            <person name="Khouri H."/>
            <person name="Kiss H."/>
            <person name="Kothari S.P."/>
            <person name="Madupu R."/>
            <person name="Nelson K.E."/>
            <person name="Nelson W.C."/>
            <person name="Paulsen I."/>
            <person name="Penn K."/>
            <person name="Ren Q."/>
            <person name="Rosovitz M.J."/>
            <person name="Selengut J.D."/>
            <person name="Shrivastava S."/>
            <person name="Sullivan S.A."/>
            <person name="Tapia R."/>
            <person name="Thompson L.S."/>
            <person name="Watkins K.L."/>
            <person name="Yang Q."/>
            <person name="Yu C."/>
            <person name="Zafar N."/>
            <person name="Zhou L."/>
            <person name="Kuske C.R."/>
        </authorList>
    </citation>
    <scope>NUCLEOTIDE SEQUENCE [LARGE SCALE GENOMIC DNA]</scope>
    <source>
        <strain evidence="2 3">Ellin345</strain>
    </source>
</reference>
<name>Q1ILV4_KORVE</name>
<sequence>MESYRGIEGCNWACTFVSRRTLTKCATKGSMSRMNREDLIAAIVFACGAGLLLAAVIVQYLRTRKVPIGYLLSMLGLFCAALTRFPTMQNDGFFWCTIGLFGVSAAVSLVELALGLRNRNKQETGGDGQTPAAAT</sequence>
<proteinExistence type="predicted"/>
<evidence type="ECO:0000313" key="2">
    <source>
        <dbReference type="EMBL" id="ABF42146.1"/>
    </source>
</evidence>
<evidence type="ECO:0000256" key="1">
    <source>
        <dbReference type="SAM" id="Phobius"/>
    </source>
</evidence>
<dbReference type="KEGG" id="aba:Acid345_3145"/>
<organism evidence="2 3">
    <name type="scientific">Koribacter versatilis (strain Ellin345)</name>
    <dbReference type="NCBI Taxonomy" id="204669"/>
    <lineage>
        <taxon>Bacteria</taxon>
        <taxon>Pseudomonadati</taxon>
        <taxon>Acidobacteriota</taxon>
        <taxon>Terriglobia</taxon>
        <taxon>Terriglobales</taxon>
        <taxon>Candidatus Korobacteraceae</taxon>
        <taxon>Candidatus Korobacter</taxon>
    </lineage>
</organism>
<gene>
    <name evidence="2" type="ordered locus">Acid345_3145</name>
</gene>
<protein>
    <submittedName>
        <fullName evidence="2">Uncharacterized protein</fullName>
    </submittedName>
</protein>
<feature type="transmembrane region" description="Helical" evidence="1">
    <location>
        <begin position="68"/>
        <end position="86"/>
    </location>
</feature>
<dbReference type="Proteomes" id="UP000002432">
    <property type="component" value="Chromosome"/>
</dbReference>
<keyword evidence="1" id="KW-1133">Transmembrane helix</keyword>